<protein>
    <submittedName>
        <fullName evidence="1">Uncharacterized protein</fullName>
    </submittedName>
</protein>
<accession>A0A087SVT8</accession>
<dbReference type="AlphaFoldDB" id="A0A087SVT8"/>
<reference evidence="1 2" key="1">
    <citation type="submission" date="2013-11" db="EMBL/GenBank/DDBJ databases">
        <title>Genome sequencing of Stegodyphus mimosarum.</title>
        <authorList>
            <person name="Bechsgaard J."/>
        </authorList>
    </citation>
    <scope>NUCLEOTIDE SEQUENCE [LARGE SCALE GENOMIC DNA]</scope>
</reference>
<evidence type="ECO:0000313" key="1">
    <source>
        <dbReference type="EMBL" id="KFM56977.1"/>
    </source>
</evidence>
<organism evidence="1 2">
    <name type="scientific">Stegodyphus mimosarum</name>
    <name type="common">African social velvet spider</name>
    <dbReference type="NCBI Taxonomy" id="407821"/>
    <lineage>
        <taxon>Eukaryota</taxon>
        <taxon>Metazoa</taxon>
        <taxon>Ecdysozoa</taxon>
        <taxon>Arthropoda</taxon>
        <taxon>Chelicerata</taxon>
        <taxon>Arachnida</taxon>
        <taxon>Araneae</taxon>
        <taxon>Araneomorphae</taxon>
        <taxon>Entelegynae</taxon>
        <taxon>Eresoidea</taxon>
        <taxon>Eresidae</taxon>
        <taxon>Stegodyphus</taxon>
    </lineage>
</organism>
<sequence length="34" mass="4161">MPLEKLWNHFLFYEILTWLAHLEMQAAFCPQIPE</sequence>
<dbReference type="Proteomes" id="UP000054359">
    <property type="component" value="Unassembled WGS sequence"/>
</dbReference>
<evidence type="ECO:0000313" key="2">
    <source>
        <dbReference type="Proteomes" id="UP000054359"/>
    </source>
</evidence>
<name>A0A087SVT8_STEMI</name>
<gene>
    <name evidence="1" type="ORF">X975_22919</name>
</gene>
<proteinExistence type="predicted"/>
<feature type="non-terminal residue" evidence="1">
    <location>
        <position position="34"/>
    </location>
</feature>
<keyword evidence="2" id="KW-1185">Reference proteome</keyword>
<dbReference type="EMBL" id="KK112180">
    <property type="protein sequence ID" value="KFM56977.1"/>
    <property type="molecule type" value="Genomic_DNA"/>
</dbReference>